<dbReference type="EMBL" id="QGKY02001015">
    <property type="protein sequence ID" value="KAF2576114.1"/>
    <property type="molecule type" value="Genomic_DNA"/>
</dbReference>
<protein>
    <submittedName>
        <fullName evidence="2">Uncharacterized protein</fullName>
    </submittedName>
</protein>
<sequence>MTHKEFAPKHPHPPKPFCMKDINRKNEPVADRQRESTGDRQSTLVMDRRVPLCYRVQLPKIDVAQLNALRNPSQLSETSTDNISEQPEDALEPMLVDQATVRRTLRK</sequence>
<name>A0A8S9J241_BRACR</name>
<proteinExistence type="predicted"/>
<evidence type="ECO:0000313" key="2">
    <source>
        <dbReference type="EMBL" id="KAF2576114.1"/>
    </source>
</evidence>
<accession>A0A8S9J241</accession>
<organism evidence="2">
    <name type="scientific">Brassica cretica</name>
    <name type="common">Mustard</name>
    <dbReference type="NCBI Taxonomy" id="69181"/>
    <lineage>
        <taxon>Eukaryota</taxon>
        <taxon>Viridiplantae</taxon>
        <taxon>Streptophyta</taxon>
        <taxon>Embryophyta</taxon>
        <taxon>Tracheophyta</taxon>
        <taxon>Spermatophyta</taxon>
        <taxon>Magnoliopsida</taxon>
        <taxon>eudicotyledons</taxon>
        <taxon>Gunneridae</taxon>
        <taxon>Pentapetalae</taxon>
        <taxon>rosids</taxon>
        <taxon>malvids</taxon>
        <taxon>Brassicales</taxon>
        <taxon>Brassicaceae</taxon>
        <taxon>Brassiceae</taxon>
        <taxon>Brassica</taxon>
    </lineage>
</organism>
<gene>
    <name evidence="2" type="ORF">F2Q70_00003828</name>
</gene>
<feature type="compositionally biased region" description="Basic and acidic residues" evidence="1">
    <location>
        <begin position="21"/>
        <end position="38"/>
    </location>
</feature>
<comment type="caution">
    <text evidence="2">The sequence shown here is derived from an EMBL/GenBank/DDBJ whole genome shotgun (WGS) entry which is preliminary data.</text>
</comment>
<dbReference type="AlphaFoldDB" id="A0A8S9J241"/>
<reference evidence="2" key="1">
    <citation type="submission" date="2019-12" db="EMBL/GenBank/DDBJ databases">
        <title>Genome sequencing and annotation of Brassica cretica.</title>
        <authorList>
            <person name="Studholme D.J."/>
            <person name="Sarris P.F."/>
        </authorList>
    </citation>
    <scope>NUCLEOTIDE SEQUENCE</scope>
    <source>
        <strain evidence="2">PFS-102/07</strain>
        <tissue evidence="2">Leaf</tissue>
    </source>
</reference>
<feature type="region of interest" description="Disordered" evidence="1">
    <location>
        <begin position="1"/>
        <end position="43"/>
    </location>
</feature>
<evidence type="ECO:0000256" key="1">
    <source>
        <dbReference type="SAM" id="MobiDB-lite"/>
    </source>
</evidence>